<comment type="subcellular location">
    <subcellularLocation>
        <location evidence="1">Cell membrane</location>
        <topology evidence="1">Multi-pass membrane protein</topology>
    </subcellularLocation>
</comment>
<feature type="transmembrane region" description="Helical" evidence="7">
    <location>
        <begin position="235"/>
        <end position="260"/>
    </location>
</feature>
<feature type="domain" description="ABC transmembrane type-1" evidence="9">
    <location>
        <begin position="16"/>
        <end position="298"/>
    </location>
</feature>
<dbReference type="AlphaFoldDB" id="A0A1R1QX10"/>
<dbReference type="Pfam" id="PF00664">
    <property type="entry name" value="ABC_membrane"/>
    <property type="match status" value="1"/>
</dbReference>
<evidence type="ECO:0000313" key="11">
    <source>
        <dbReference type="Proteomes" id="UP000187367"/>
    </source>
</evidence>
<feature type="transmembrane region" description="Helical" evidence="7">
    <location>
        <begin position="52"/>
        <end position="69"/>
    </location>
</feature>
<feature type="transmembrane region" description="Helical" evidence="7">
    <location>
        <begin position="266"/>
        <end position="284"/>
    </location>
</feature>
<evidence type="ECO:0000256" key="2">
    <source>
        <dbReference type="ARBA" id="ARBA00022692"/>
    </source>
</evidence>
<dbReference type="NCBIfam" id="TIGR02857">
    <property type="entry name" value="CydD"/>
    <property type="match status" value="1"/>
</dbReference>
<accession>A0A1R1S1M6</accession>
<keyword evidence="4" id="KW-0067">ATP-binding</keyword>
<evidence type="ECO:0000313" key="10">
    <source>
        <dbReference type="EMBL" id="OMI09188.1"/>
    </source>
</evidence>
<dbReference type="FunFam" id="3.40.50.300:FF:001542">
    <property type="entry name" value="Thiol reductant ABC exporter subunit CydD"/>
    <property type="match status" value="1"/>
</dbReference>
<dbReference type="PANTHER" id="PTHR24221">
    <property type="entry name" value="ATP-BINDING CASSETTE SUB-FAMILY B"/>
    <property type="match status" value="1"/>
</dbReference>
<gene>
    <name evidence="10" type="ORF">BW143_03885</name>
</gene>
<dbReference type="PROSITE" id="PS50893">
    <property type="entry name" value="ABC_TRANSPORTER_2"/>
    <property type="match status" value="1"/>
</dbReference>
<evidence type="ECO:0000259" key="9">
    <source>
        <dbReference type="PROSITE" id="PS50929"/>
    </source>
</evidence>
<dbReference type="InterPro" id="IPR014216">
    <property type="entry name" value="ABC_transptr_CydD"/>
</dbReference>
<keyword evidence="2 7" id="KW-0812">Transmembrane</keyword>
<dbReference type="CDD" id="cd18584">
    <property type="entry name" value="ABC_6TM_AarD_CydD"/>
    <property type="match status" value="1"/>
</dbReference>
<dbReference type="RefSeq" id="WP_076759689.1">
    <property type="nucleotide sequence ID" value="NZ_JARMMH010000011.1"/>
</dbReference>
<dbReference type="GO" id="GO:0005524">
    <property type="term" value="F:ATP binding"/>
    <property type="evidence" value="ECO:0007669"/>
    <property type="project" value="UniProtKB-KW"/>
</dbReference>
<dbReference type="Pfam" id="PF00005">
    <property type="entry name" value="ABC_tran"/>
    <property type="match status" value="1"/>
</dbReference>
<evidence type="ECO:0000259" key="8">
    <source>
        <dbReference type="PROSITE" id="PS50893"/>
    </source>
</evidence>
<dbReference type="InterPro" id="IPR036640">
    <property type="entry name" value="ABC1_TM_sf"/>
</dbReference>
<dbReference type="InterPro" id="IPR003439">
    <property type="entry name" value="ABC_transporter-like_ATP-bd"/>
</dbReference>
<evidence type="ECO:0000256" key="1">
    <source>
        <dbReference type="ARBA" id="ARBA00004651"/>
    </source>
</evidence>
<dbReference type="InterPro" id="IPR027417">
    <property type="entry name" value="P-loop_NTPase"/>
</dbReference>
<dbReference type="GO" id="GO:0042883">
    <property type="term" value="P:cysteine transport"/>
    <property type="evidence" value="ECO:0007669"/>
    <property type="project" value="InterPro"/>
</dbReference>
<dbReference type="Gene3D" id="1.20.1560.10">
    <property type="entry name" value="ABC transporter type 1, transmembrane domain"/>
    <property type="match status" value="1"/>
</dbReference>
<keyword evidence="3" id="KW-0547">Nucleotide-binding</keyword>
<dbReference type="GO" id="GO:0034040">
    <property type="term" value="F:ATPase-coupled lipid transmembrane transporter activity"/>
    <property type="evidence" value="ECO:0007669"/>
    <property type="project" value="TreeGrafter"/>
</dbReference>
<dbReference type="InterPro" id="IPR011527">
    <property type="entry name" value="ABC1_TM_dom"/>
</dbReference>
<feature type="transmembrane region" description="Helical" evidence="7">
    <location>
        <begin position="156"/>
        <end position="177"/>
    </location>
</feature>
<dbReference type="SUPFAM" id="SSF52540">
    <property type="entry name" value="P-loop containing nucleoside triphosphate hydrolases"/>
    <property type="match status" value="1"/>
</dbReference>
<dbReference type="Proteomes" id="UP000187367">
    <property type="component" value="Unassembled WGS sequence"/>
</dbReference>
<keyword evidence="6 7" id="KW-0472">Membrane</keyword>
<dbReference type="GO" id="GO:0140359">
    <property type="term" value="F:ABC-type transporter activity"/>
    <property type="evidence" value="ECO:0007669"/>
    <property type="project" value="InterPro"/>
</dbReference>
<dbReference type="SUPFAM" id="SSF90123">
    <property type="entry name" value="ABC transporter transmembrane region"/>
    <property type="match status" value="1"/>
</dbReference>
<evidence type="ECO:0000256" key="6">
    <source>
        <dbReference type="ARBA" id="ARBA00023136"/>
    </source>
</evidence>
<evidence type="ECO:0000256" key="5">
    <source>
        <dbReference type="ARBA" id="ARBA00022989"/>
    </source>
</evidence>
<evidence type="ECO:0000256" key="4">
    <source>
        <dbReference type="ARBA" id="ARBA00022840"/>
    </source>
</evidence>
<keyword evidence="5 7" id="KW-1133">Transmembrane helix</keyword>
<organism evidence="10 11">
    <name type="scientific">Bacillus swezeyi</name>
    <dbReference type="NCBI Taxonomy" id="1925020"/>
    <lineage>
        <taxon>Bacteria</taxon>
        <taxon>Bacillati</taxon>
        <taxon>Bacillota</taxon>
        <taxon>Bacilli</taxon>
        <taxon>Bacillales</taxon>
        <taxon>Bacillaceae</taxon>
        <taxon>Bacillus</taxon>
    </lineage>
</organism>
<name>A0A1R1QX10_9BACI</name>
<keyword evidence="11" id="KW-1185">Reference proteome</keyword>
<comment type="caution">
    <text evidence="10">The sequence shown here is derived from an EMBL/GenBank/DDBJ whole genome shotgun (WGS) entry which is preliminary data.</text>
</comment>
<proteinExistence type="predicted"/>
<dbReference type="PROSITE" id="PS50929">
    <property type="entry name" value="ABC_TM1F"/>
    <property type="match status" value="1"/>
</dbReference>
<dbReference type="GO" id="GO:0016887">
    <property type="term" value="F:ATP hydrolysis activity"/>
    <property type="evidence" value="ECO:0007669"/>
    <property type="project" value="InterPro"/>
</dbReference>
<dbReference type="OrthoDB" id="9806127at2"/>
<dbReference type="InterPro" id="IPR003593">
    <property type="entry name" value="AAA+_ATPase"/>
</dbReference>
<reference evidence="10 11" key="1">
    <citation type="submission" date="2017-01" db="EMBL/GenBank/DDBJ databases">
        <title>Bacillus phylogenomics.</title>
        <authorList>
            <person name="Dunlap C."/>
        </authorList>
    </citation>
    <scope>NUCLEOTIDE SEQUENCE [LARGE SCALE GENOMIC DNA]</scope>
    <source>
        <strain evidence="10 11">NRRL B-41282</strain>
    </source>
</reference>
<dbReference type="GO" id="GO:0005886">
    <property type="term" value="C:plasma membrane"/>
    <property type="evidence" value="ECO:0007669"/>
    <property type="project" value="UniProtKB-SubCell"/>
</dbReference>
<dbReference type="EMBL" id="MTJL01000005">
    <property type="protein sequence ID" value="OMI09188.1"/>
    <property type="molecule type" value="Genomic_DNA"/>
</dbReference>
<dbReference type="InterPro" id="IPR039421">
    <property type="entry name" value="Type_1_exporter"/>
</dbReference>
<accession>A0A1R1QX10</accession>
<protein>
    <submittedName>
        <fullName evidence="10">Thiol reductant ABC exporter subunit CydD</fullName>
    </submittedName>
</protein>
<feature type="transmembrane region" description="Helical" evidence="7">
    <location>
        <begin position="130"/>
        <end position="150"/>
    </location>
</feature>
<sequence length="574" mass="63786">MGKDLFQYKGMKRILAVLTVLTCVQGAAIIMQAEWLAEAVTRLFNGERIDSVHLLIIFFLAAFLLRHAITLVKQRAVYDYAAKTGADMRKSFLEKLFQSGPRLARKEGTGHVVTLAMEGIAQFRRYLELFIPKMISMAVIPAAVVGYVFFKDRSSAVILMVTMPILIAFMILLGYAAKRKADRQWKTYETLSNHFTDSLRGLETLKFLGLSGSHANNIFHVSERYRKATMSTLRIAFLSSFALDFFTMLSVATVAVFLGLGLVEGHIMLGPALAVLILAPEFFLPVREVGNDYHATLNGQEAGKAIKEILAAPSFKEETPLQLAEWSDGNQIKLKEVSVQHDEEDRHSLTDVSLSFKGKRKIGIIGESGAGKSTLIDVLGGFLETKSGVIEVGGTERTHLQAESWQRQLLYIPQHPFIFPDTLSANIRFYHPGASPEEIERAAKAAGLTQLIEQLPSGLEERIGEGGRALSGGQAQRTAIARAFLGNRPILLLDEPTAHLDIETEYEIKQTMLKLFEDKLVFMATHRLHWMLDMDEIIVLQDGKVAETGTHQELIEKRGVYYDLVQAQSFGGAS</sequence>
<evidence type="ECO:0000256" key="3">
    <source>
        <dbReference type="ARBA" id="ARBA00022741"/>
    </source>
</evidence>
<feature type="domain" description="ABC transporter" evidence="8">
    <location>
        <begin position="332"/>
        <end position="567"/>
    </location>
</feature>
<dbReference type="SMART" id="SM00382">
    <property type="entry name" value="AAA"/>
    <property type="match status" value="1"/>
</dbReference>
<dbReference type="Gene3D" id="3.40.50.300">
    <property type="entry name" value="P-loop containing nucleotide triphosphate hydrolases"/>
    <property type="match status" value="1"/>
</dbReference>
<dbReference type="PANTHER" id="PTHR24221:SF614">
    <property type="entry name" value="GLUTATHIONE_L-CYSTEINE TRANSPORT SYSTEM ATP-BINDING_PERMEASE PROTEIN CYDC"/>
    <property type="match status" value="1"/>
</dbReference>
<evidence type="ECO:0000256" key="7">
    <source>
        <dbReference type="SAM" id="Phobius"/>
    </source>
</evidence>